<dbReference type="InterPro" id="IPR014985">
    <property type="entry name" value="WbqC"/>
</dbReference>
<organism evidence="1 2">
    <name type="scientific">Daejeonella rubra</name>
    <dbReference type="NCBI Taxonomy" id="990371"/>
    <lineage>
        <taxon>Bacteria</taxon>
        <taxon>Pseudomonadati</taxon>
        <taxon>Bacteroidota</taxon>
        <taxon>Sphingobacteriia</taxon>
        <taxon>Sphingobacteriales</taxon>
        <taxon>Sphingobacteriaceae</taxon>
        <taxon>Daejeonella</taxon>
    </lineage>
</organism>
<name>A0A1G9WYN9_9SPHI</name>
<dbReference type="RefSeq" id="WP_090706293.1">
    <property type="nucleotide sequence ID" value="NZ_FNHH01000027.1"/>
</dbReference>
<gene>
    <name evidence="1" type="ORF">SAMN05421813_12750</name>
</gene>
<evidence type="ECO:0000313" key="1">
    <source>
        <dbReference type="EMBL" id="SDM89243.1"/>
    </source>
</evidence>
<reference evidence="2" key="1">
    <citation type="submission" date="2016-10" db="EMBL/GenBank/DDBJ databases">
        <authorList>
            <person name="Varghese N."/>
            <person name="Submissions S."/>
        </authorList>
    </citation>
    <scope>NUCLEOTIDE SEQUENCE [LARGE SCALE GENOMIC DNA]</scope>
    <source>
        <strain evidence="2">DSM 24536</strain>
    </source>
</reference>
<dbReference type="EMBL" id="FNHH01000027">
    <property type="protein sequence ID" value="SDM89243.1"/>
    <property type="molecule type" value="Genomic_DNA"/>
</dbReference>
<proteinExistence type="predicted"/>
<dbReference type="AlphaFoldDB" id="A0A1G9WYN9"/>
<dbReference type="OrthoDB" id="3611744at2"/>
<evidence type="ECO:0000313" key="2">
    <source>
        <dbReference type="Proteomes" id="UP000199226"/>
    </source>
</evidence>
<protein>
    <submittedName>
        <fullName evidence="1">WbqC-like protein family protein</fullName>
    </submittedName>
</protein>
<accession>A0A1G9WYN9</accession>
<sequence length="232" mass="27373">MVISIIQPCFVPWLGYFEQIALADVFVYMDDVDYTKKDWRNGNQLKSPYGIKNIGFPVKKCSRHTPLKDVEISYNSLWEDHLFNQIHNWYSQSTYYQEIIDMIKPVVYSKFLGLVELNFHLNNAVLNYLKIKTPIYFSSDIERNTSGKVDRIVELCKHFKGVDMLFDGKKAQDFLEEDYLLQHDIKVVFQDYHHKPYKQLWGDFVPYMSVLDLLMNQGPNSIEYIVTSKISL</sequence>
<keyword evidence="2" id="KW-1185">Reference proteome</keyword>
<dbReference type="Pfam" id="PF08889">
    <property type="entry name" value="WbqC"/>
    <property type="match status" value="1"/>
</dbReference>
<dbReference type="Proteomes" id="UP000199226">
    <property type="component" value="Unassembled WGS sequence"/>
</dbReference>
<dbReference type="STRING" id="990371.SAMN05421813_12750"/>